<dbReference type="PANTHER" id="PTHR11487:SF0">
    <property type="entry name" value="S-ACYL FATTY ACID SYNTHASE THIOESTERASE, MEDIUM CHAIN"/>
    <property type="match status" value="1"/>
</dbReference>
<dbReference type="InterPro" id="IPR001031">
    <property type="entry name" value="Thioesterase"/>
</dbReference>
<proteinExistence type="inferred from homology"/>
<accession>A0ABR9USF5</accession>
<comment type="similarity">
    <text evidence="1">Belongs to the thioesterase family.</text>
</comment>
<dbReference type="EMBL" id="JADEWN010000014">
    <property type="protein sequence ID" value="MBE9190298.1"/>
    <property type="molecule type" value="Genomic_DNA"/>
</dbReference>
<sequence>MVTTSTSNWIYPNPNLQASLRLFCFPYAGGGALNFRTWSNSLPPTLEVCPVELPGRGRRFTETPFNRLEPLVKAIARALVPYLDKPFAFFGHSMGGLVSFELTRLLYKQHGISPVHLFISGRRAPQYVCDAPIHALPEQEFLAELRHLNGTPEAVLQNVELMKLLIPTLRADFAILETYAYTSEPPLECPIAVFGGLQDKEVTREQLAAWQQQTSASFSLQMLPGDHFFIHSAQALLLQSLVQKLNLQQ</sequence>
<comment type="caution">
    <text evidence="3">The sequence shown here is derived from an EMBL/GenBank/DDBJ whole genome shotgun (WGS) entry which is preliminary data.</text>
</comment>
<dbReference type="InterPro" id="IPR029058">
    <property type="entry name" value="AB_hydrolase_fold"/>
</dbReference>
<evidence type="ECO:0000256" key="1">
    <source>
        <dbReference type="ARBA" id="ARBA00007169"/>
    </source>
</evidence>
<keyword evidence="4" id="KW-1185">Reference proteome</keyword>
<gene>
    <name evidence="3" type="ORF">IQ230_07975</name>
</gene>
<feature type="domain" description="Thioesterase" evidence="2">
    <location>
        <begin position="21"/>
        <end position="232"/>
    </location>
</feature>
<evidence type="ECO:0000313" key="3">
    <source>
        <dbReference type="EMBL" id="MBE9190298.1"/>
    </source>
</evidence>
<dbReference type="Pfam" id="PF00975">
    <property type="entry name" value="Thioesterase"/>
    <property type="match status" value="1"/>
</dbReference>
<dbReference type="Gene3D" id="3.40.50.1820">
    <property type="entry name" value="alpha/beta hydrolase"/>
    <property type="match status" value="1"/>
</dbReference>
<dbReference type="PANTHER" id="PTHR11487">
    <property type="entry name" value="THIOESTERASE"/>
    <property type="match status" value="1"/>
</dbReference>
<dbReference type="InterPro" id="IPR012223">
    <property type="entry name" value="TEII"/>
</dbReference>
<protein>
    <submittedName>
        <fullName evidence="3">Thioesterase</fullName>
    </submittedName>
</protein>
<dbReference type="Proteomes" id="UP000651156">
    <property type="component" value="Unassembled WGS sequence"/>
</dbReference>
<reference evidence="3 4" key="1">
    <citation type="submission" date="2020-10" db="EMBL/GenBank/DDBJ databases">
        <authorList>
            <person name="Castelo-Branco R."/>
            <person name="Eusebio N."/>
            <person name="Adriana R."/>
            <person name="Vieira A."/>
            <person name="Brugerolle De Fraissinette N."/>
            <person name="Rezende De Castro R."/>
            <person name="Schneider M.P."/>
            <person name="Vasconcelos V."/>
            <person name="Leao P.N."/>
        </authorList>
    </citation>
    <scope>NUCLEOTIDE SEQUENCE [LARGE SCALE GENOMIC DNA]</scope>
    <source>
        <strain evidence="3 4">LEGE 06123</strain>
    </source>
</reference>
<organism evidence="3 4">
    <name type="scientific">Gloeocapsopsis crepidinum LEGE 06123</name>
    <dbReference type="NCBI Taxonomy" id="588587"/>
    <lineage>
        <taxon>Bacteria</taxon>
        <taxon>Bacillati</taxon>
        <taxon>Cyanobacteriota</taxon>
        <taxon>Cyanophyceae</taxon>
        <taxon>Oscillatoriophycideae</taxon>
        <taxon>Chroococcales</taxon>
        <taxon>Chroococcaceae</taxon>
        <taxon>Gloeocapsopsis</taxon>
    </lineage>
</organism>
<name>A0ABR9USF5_9CHRO</name>
<evidence type="ECO:0000259" key="2">
    <source>
        <dbReference type="Pfam" id="PF00975"/>
    </source>
</evidence>
<evidence type="ECO:0000313" key="4">
    <source>
        <dbReference type="Proteomes" id="UP000651156"/>
    </source>
</evidence>
<dbReference type="SUPFAM" id="SSF53474">
    <property type="entry name" value="alpha/beta-Hydrolases"/>
    <property type="match status" value="1"/>
</dbReference>